<keyword evidence="1" id="KW-1133">Transmembrane helix</keyword>
<evidence type="ECO:0000313" key="2">
    <source>
        <dbReference type="EMBL" id="GAA2593822.1"/>
    </source>
</evidence>
<dbReference type="Proteomes" id="UP001501509">
    <property type="component" value="Unassembled WGS sequence"/>
</dbReference>
<dbReference type="InterPro" id="IPR021401">
    <property type="entry name" value="DUF3040"/>
</dbReference>
<keyword evidence="1" id="KW-0812">Transmembrane</keyword>
<reference evidence="3" key="1">
    <citation type="journal article" date="2019" name="Int. J. Syst. Evol. Microbiol.">
        <title>The Global Catalogue of Microorganisms (GCM) 10K type strain sequencing project: providing services to taxonomists for standard genome sequencing and annotation.</title>
        <authorList>
            <consortium name="The Broad Institute Genomics Platform"/>
            <consortium name="The Broad Institute Genome Sequencing Center for Infectious Disease"/>
            <person name="Wu L."/>
            <person name="Ma J."/>
        </authorList>
    </citation>
    <scope>NUCLEOTIDE SEQUENCE [LARGE SCALE GENOMIC DNA]</scope>
    <source>
        <strain evidence="3">JCM 6833</strain>
    </source>
</reference>
<comment type="caution">
    <text evidence="2">The sequence shown here is derived from an EMBL/GenBank/DDBJ whole genome shotgun (WGS) entry which is preliminary data.</text>
</comment>
<evidence type="ECO:0000313" key="3">
    <source>
        <dbReference type="Proteomes" id="UP001501509"/>
    </source>
</evidence>
<accession>A0ABP6C1Q7</accession>
<protein>
    <recommendedName>
        <fullName evidence="4">DUF3040 domain-containing protein</fullName>
    </recommendedName>
</protein>
<dbReference type="EMBL" id="BAAATD010000003">
    <property type="protein sequence ID" value="GAA2593822.1"/>
    <property type="molecule type" value="Genomic_DNA"/>
</dbReference>
<dbReference type="RefSeq" id="WP_344541146.1">
    <property type="nucleotide sequence ID" value="NZ_BAAATD010000003.1"/>
</dbReference>
<evidence type="ECO:0008006" key="4">
    <source>
        <dbReference type="Google" id="ProtNLM"/>
    </source>
</evidence>
<feature type="transmembrane region" description="Helical" evidence="1">
    <location>
        <begin position="43"/>
        <end position="66"/>
    </location>
</feature>
<name>A0ABP6C1Q7_9ACTN</name>
<sequence>MALSMEEQRILAEIEIQLREDDPRLAHRLSRLGHERRRRRIRLIAAIVVAAIGVVTAVVSAVITAIS</sequence>
<proteinExistence type="predicted"/>
<gene>
    <name evidence="2" type="ORF">GCM10010411_28730</name>
</gene>
<keyword evidence="1" id="KW-0472">Membrane</keyword>
<keyword evidence="3" id="KW-1185">Reference proteome</keyword>
<evidence type="ECO:0000256" key="1">
    <source>
        <dbReference type="SAM" id="Phobius"/>
    </source>
</evidence>
<organism evidence="2 3">
    <name type="scientific">Actinomadura fulvescens</name>
    <dbReference type="NCBI Taxonomy" id="46160"/>
    <lineage>
        <taxon>Bacteria</taxon>
        <taxon>Bacillati</taxon>
        <taxon>Actinomycetota</taxon>
        <taxon>Actinomycetes</taxon>
        <taxon>Streptosporangiales</taxon>
        <taxon>Thermomonosporaceae</taxon>
        <taxon>Actinomadura</taxon>
    </lineage>
</organism>
<dbReference type="Pfam" id="PF11239">
    <property type="entry name" value="DUF3040"/>
    <property type="match status" value="1"/>
</dbReference>